<evidence type="ECO:0000256" key="15">
    <source>
        <dbReference type="ARBA" id="ARBA00048586"/>
    </source>
</evidence>
<dbReference type="Proteomes" id="UP000192790">
    <property type="component" value="Unassembled WGS sequence"/>
</dbReference>
<evidence type="ECO:0000256" key="10">
    <source>
        <dbReference type="ARBA" id="ARBA00022989"/>
    </source>
</evidence>
<comment type="similarity">
    <text evidence="4 17">Belongs to the CDP-alcohol phosphatidyltransferase class-I family.</text>
</comment>
<comment type="subcellular location">
    <subcellularLocation>
        <location evidence="2">Membrane</location>
        <topology evidence="2">Multi-pass membrane protein</topology>
    </subcellularLocation>
</comment>
<comment type="catalytic activity">
    <reaction evidence="15">
        <text>a CDP-1,2-diacyl-sn-glycerol + sn-glycerol 3-phosphate = a 1,2-diacyl-sn-glycero-3-phospho-(1'-sn-glycero-3'-phosphate) + CMP + H(+)</text>
        <dbReference type="Rhea" id="RHEA:12593"/>
        <dbReference type="ChEBI" id="CHEBI:15378"/>
        <dbReference type="ChEBI" id="CHEBI:57597"/>
        <dbReference type="ChEBI" id="CHEBI:58332"/>
        <dbReference type="ChEBI" id="CHEBI:60110"/>
        <dbReference type="ChEBI" id="CHEBI:60377"/>
        <dbReference type="EC" id="2.7.8.5"/>
    </reaction>
</comment>
<comment type="function">
    <text evidence="1">This protein catalyzes the committed step to the synthesis of the acidic phospholipids.</text>
</comment>
<feature type="transmembrane region" description="Helical" evidence="18">
    <location>
        <begin position="31"/>
        <end position="50"/>
    </location>
</feature>
<evidence type="ECO:0000256" key="18">
    <source>
        <dbReference type="SAM" id="Phobius"/>
    </source>
</evidence>
<feature type="transmembrane region" description="Helical" evidence="18">
    <location>
        <begin position="142"/>
        <end position="163"/>
    </location>
</feature>
<evidence type="ECO:0000256" key="13">
    <source>
        <dbReference type="ARBA" id="ARBA00023209"/>
    </source>
</evidence>
<dbReference type="InterPro" id="IPR043130">
    <property type="entry name" value="CDP-OH_PTrfase_TM_dom"/>
</dbReference>
<evidence type="ECO:0000256" key="5">
    <source>
        <dbReference type="ARBA" id="ARBA00013170"/>
    </source>
</evidence>
<keyword evidence="13" id="KW-0594">Phospholipid biosynthesis</keyword>
<dbReference type="PIRSF" id="PIRSF000847">
    <property type="entry name" value="Phos_ph_gly_syn"/>
    <property type="match status" value="1"/>
</dbReference>
<dbReference type="AlphaFoldDB" id="A0A1W1ZJ06"/>
<keyword evidence="11" id="KW-0443">Lipid metabolism</keyword>
<evidence type="ECO:0000256" key="14">
    <source>
        <dbReference type="ARBA" id="ARBA00023264"/>
    </source>
</evidence>
<evidence type="ECO:0000256" key="16">
    <source>
        <dbReference type="NCBIfam" id="TIGR00560"/>
    </source>
</evidence>
<evidence type="ECO:0000256" key="1">
    <source>
        <dbReference type="ARBA" id="ARBA00003973"/>
    </source>
</evidence>
<keyword evidence="10 18" id="KW-1133">Transmembrane helix</keyword>
<evidence type="ECO:0000256" key="8">
    <source>
        <dbReference type="ARBA" id="ARBA00022679"/>
    </source>
</evidence>
<evidence type="ECO:0000256" key="3">
    <source>
        <dbReference type="ARBA" id="ARBA00005042"/>
    </source>
</evidence>
<dbReference type="NCBIfam" id="TIGR00560">
    <property type="entry name" value="pgsA"/>
    <property type="match status" value="1"/>
</dbReference>
<protein>
    <recommendedName>
        <fullName evidence="6 16">CDP-diacylglycerol--glycerol-3-phosphate 3-phosphatidyltransferase</fullName>
        <ecNumber evidence="5 16">2.7.8.5</ecNumber>
    </recommendedName>
</protein>
<dbReference type="GO" id="GO:0006655">
    <property type="term" value="P:phosphatidylglycerol biosynthetic process"/>
    <property type="evidence" value="ECO:0007669"/>
    <property type="project" value="UniProtKB-UniPathway"/>
</dbReference>
<evidence type="ECO:0000256" key="17">
    <source>
        <dbReference type="RuleBase" id="RU003750"/>
    </source>
</evidence>
<dbReference type="OrthoDB" id="9796672at2"/>
<dbReference type="UniPathway" id="UPA00084">
    <property type="reaction ID" value="UER00503"/>
</dbReference>
<dbReference type="InterPro" id="IPR000462">
    <property type="entry name" value="CDP-OH_P_trans"/>
</dbReference>
<dbReference type="PANTHER" id="PTHR14269:SF62">
    <property type="entry name" value="CDP-DIACYLGLYCEROL--GLYCEROL-3-PHOSPHATE 3-PHOSPHATIDYLTRANSFERASE 1, CHLOROPLASTIC"/>
    <property type="match status" value="1"/>
</dbReference>
<accession>A0A1W1ZJ06</accession>
<keyword evidence="20" id="KW-1185">Reference proteome</keyword>
<name>A0A1W1ZJ06_9FIRM</name>
<feature type="transmembrane region" description="Helical" evidence="18">
    <location>
        <begin position="7"/>
        <end position="25"/>
    </location>
</feature>
<dbReference type="GO" id="GO:0016020">
    <property type="term" value="C:membrane"/>
    <property type="evidence" value="ECO:0007669"/>
    <property type="project" value="UniProtKB-SubCell"/>
</dbReference>
<feature type="transmembrane region" description="Helical" evidence="18">
    <location>
        <begin position="71"/>
        <end position="96"/>
    </location>
</feature>
<evidence type="ECO:0000256" key="4">
    <source>
        <dbReference type="ARBA" id="ARBA00010441"/>
    </source>
</evidence>
<evidence type="ECO:0000256" key="7">
    <source>
        <dbReference type="ARBA" id="ARBA00022516"/>
    </source>
</evidence>
<evidence type="ECO:0000256" key="6">
    <source>
        <dbReference type="ARBA" id="ARBA00014944"/>
    </source>
</evidence>
<keyword evidence="12 18" id="KW-0472">Membrane</keyword>
<evidence type="ECO:0000256" key="11">
    <source>
        <dbReference type="ARBA" id="ARBA00023098"/>
    </source>
</evidence>
<dbReference type="RefSeq" id="WP_084233765.1">
    <property type="nucleotide sequence ID" value="NZ_FWXW01000002.1"/>
</dbReference>
<evidence type="ECO:0000256" key="9">
    <source>
        <dbReference type="ARBA" id="ARBA00022692"/>
    </source>
</evidence>
<dbReference type="InterPro" id="IPR050324">
    <property type="entry name" value="CDP-alcohol_PTase-I"/>
</dbReference>
<dbReference type="EMBL" id="FWXW01000002">
    <property type="protein sequence ID" value="SMC48192.1"/>
    <property type="molecule type" value="Genomic_DNA"/>
</dbReference>
<proteinExistence type="inferred from homology"/>
<keyword evidence="14" id="KW-1208">Phospholipid metabolism</keyword>
<comment type="pathway">
    <text evidence="3">Phospholipid metabolism; phosphatidylglycerol biosynthesis; phosphatidylglycerol from CDP-diacylglycerol: step 1/2.</text>
</comment>
<dbReference type="STRING" id="1122930.SAMN02745168_1136"/>
<dbReference type="Gene3D" id="1.20.120.1760">
    <property type="match status" value="1"/>
</dbReference>
<evidence type="ECO:0000313" key="20">
    <source>
        <dbReference type="Proteomes" id="UP000192790"/>
    </source>
</evidence>
<dbReference type="EC" id="2.7.8.5" evidence="5 16"/>
<dbReference type="PROSITE" id="PS00379">
    <property type="entry name" value="CDP_ALCOHOL_P_TRANSF"/>
    <property type="match status" value="1"/>
</dbReference>
<keyword evidence="8 17" id="KW-0808">Transferase</keyword>
<dbReference type="GO" id="GO:0008444">
    <property type="term" value="F:CDP-diacylglycerol-glycerol-3-phosphate 3-phosphatidyltransferase activity"/>
    <property type="evidence" value="ECO:0007669"/>
    <property type="project" value="UniProtKB-UniRule"/>
</dbReference>
<evidence type="ECO:0000256" key="12">
    <source>
        <dbReference type="ARBA" id="ARBA00023136"/>
    </source>
</evidence>
<dbReference type="Pfam" id="PF01066">
    <property type="entry name" value="CDP-OH_P_transf"/>
    <property type="match status" value="1"/>
</dbReference>
<keyword evidence="9 18" id="KW-0812">Transmembrane</keyword>
<dbReference type="PANTHER" id="PTHR14269">
    <property type="entry name" value="CDP-DIACYLGLYCEROL--GLYCEROL-3-PHOSPHATE 3-PHOSPHATIDYLTRANSFERASE-RELATED"/>
    <property type="match status" value="1"/>
</dbReference>
<evidence type="ECO:0000313" key="19">
    <source>
        <dbReference type="EMBL" id="SMC48192.1"/>
    </source>
</evidence>
<evidence type="ECO:0000256" key="2">
    <source>
        <dbReference type="ARBA" id="ARBA00004141"/>
    </source>
</evidence>
<organism evidence="19 20">
    <name type="scientific">Papillibacter cinnamivorans DSM 12816</name>
    <dbReference type="NCBI Taxonomy" id="1122930"/>
    <lineage>
        <taxon>Bacteria</taxon>
        <taxon>Bacillati</taxon>
        <taxon>Bacillota</taxon>
        <taxon>Clostridia</taxon>
        <taxon>Eubacteriales</taxon>
        <taxon>Oscillospiraceae</taxon>
        <taxon>Papillibacter</taxon>
    </lineage>
</organism>
<reference evidence="19 20" key="1">
    <citation type="submission" date="2017-04" db="EMBL/GenBank/DDBJ databases">
        <authorList>
            <person name="Afonso C.L."/>
            <person name="Miller P.J."/>
            <person name="Scott M.A."/>
            <person name="Spackman E."/>
            <person name="Goraichik I."/>
            <person name="Dimitrov K.M."/>
            <person name="Suarez D.L."/>
            <person name="Swayne D.E."/>
        </authorList>
    </citation>
    <scope>NUCLEOTIDE SEQUENCE [LARGE SCALE GENOMIC DNA]</scope>
    <source>
        <strain evidence="19 20">DSM 12816</strain>
    </source>
</reference>
<dbReference type="InterPro" id="IPR004570">
    <property type="entry name" value="Phosphatidylglycerol_P_synth"/>
</dbReference>
<gene>
    <name evidence="19" type="ORF">SAMN02745168_1136</name>
</gene>
<keyword evidence="7" id="KW-0444">Lipid biosynthesis</keyword>
<dbReference type="InterPro" id="IPR048254">
    <property type="entry name" value="CDP_ALCOHOL_P_TRANSF_CS"/>
</dbReference>
<sequence length="180" mass="19356">MNTANKITLLRVILIPVFVVVSYSGLPHAGYWALGIFIFASATDWVDGYIARHCNQITDFGKFMDPLADKLLVMAAVLVFVERGQLPAWVALVVIAREFAVTALRLVAVDGGRVIAAGVSGKVKTASSLVCLSVMMTPLTEIPLGGFTLNTLAVAVILVTTVWSGTEYFIRNRDVLGGRT</sequence>